<name>A0A1A9ZQZ9_GLOPL</name>
<reference evidence="2" key="1">
    <citation type="submission" date="2014-03" db="EMBL/GenBank/DDBJ databases">
        <authorList>
            <person name="Aksoy S."/>
            <person name="Warren W."/>
            <person name="Wilson R.K."/>
        </authorList>
    </citation>
    <scope>NUCLEOTIDE SEQUENCE [LARGE SCALE GENOMIC DNA]</scope>
    <source>
        <strain evidence="2">IAEA</strain>
    </source>
</reference>
<reference evidence="1" key="2">
    <citation type="submission" date="2020-05" db="UniProtKB">
        <authorList>
            <consortium name="EnsemblMetazoa"/>
        </authorList>
    </citation>
    <scope>IDENTIFICATION</scope>
    <source>
        <strain evidence="1">IAEA</strain>
    </source>
</reference>
<accession>A0A1A9ZQZ9</accession>
<evidence type="ECO:0000313" key="1">
    <source>
        <dbReference type="EnsemblMetazoa" id="GPAI022315-PA"/>
    </source>
</evidence>
<dbReference type="Proteomes" id="UP000092445">
    <property type="component" value="Unassembled WGS sequence"/>
</dbReference>
<keyword evidence="2" id="KW-1185">Reference proteome</keyword>
<sequence length="108" mass="12593">MWIYVSMGFKQILRQQLYVIFKCPIVEAVGYFMIKTLLEEILCGFSLSLHLCTHVFSSYRPKTGGNEIALQQRRQYAAQLIRSGFMVACDLLPNRIYDNQIVPDKHFK</sequence>
<protein>
    <submittedName>
        <fullName evidence="1">Uncharacterized protein</fullName>
    </submittedName>
</protein>
<organism evidence="1 2">
    <name type="scientific">Glossina pallidipes</name>
    <name type="common">Tsetse fly</name>
    <dbReference type="NCBI Taxonomy" id="7398"/>
    <lineage>
        <taxon>Eukaryota</taxon>
        <taxon>Metazoa</taxon>
        <taxon>Ecdysozoa</taxon>
        <taxon>Arthropoda</taxon>
        <taxon>Hexapoda</taxon>
        <taxon>Insecta</taxon>
        <taxon>Pterygota</taxon>
        <taxon>Neoptera</taxon>
        <taxon>Endopterygota</taxon>
        <taxon>Diptera</taxon>
        <taxon>Brachycera</taxon>
        <taxon>Muscomorpha</taxon>
        <taxon>Hippoboscoidea</taxon>
        <taxon>Glossinidae</taxon>
        <taxon>Glossina</taxon>
    </lineage>
</organism>
<dbReference type="AlphaFoldDB" id="A0A1A9ZQZ9"/>
<proteinExistence type="predicted"/>
<dbReference type="EnsemblMetazoa" id="GPAI022315-RA">
    <property type="protein sequence ID" value="GPAI022315-PA"/>
    <property type="gene ID" value="GPAI022315"/>
</dbReference>
<dbReference type="VEuPathDB" id="VectorBase:GPAI022315"/>
<evidence type="ECO:0000313" key="2">
    <source>
        <dbReference type="Proteomes" id="UP000092445"/>
    </source>
</evidence>